<gene>
    <name evidence="1" type="ORF">S01H4_15356</name>
</gene>
<protein>
    <submittedName>
        <fullName evidence="1">Uncharacterized protein</fullName>
    </submittedName>
</protein>
<dbReference type="AlphaFoldDB" id="X1B9Z8"/>
<sequence>MAHYDHIFLEPLGDLVEFNESSLTEVWEKKFYIYGDTVFIGMDVKAISGTIEIKWTVTDSASATATDDNTTTTTSWTGW</sequence>
<reference evidence="1" key="1">
    <citation type="journal article" date="2014" name="Front. Microbiol.">
        <title>High frequency of phylogenetically diverse reductive dehalogenase-homologous genes in deep subseafloor sedimentary metagenomes.</title>
        <authorList>
            <person name="Kawai M."/>
            <person name="Futagami T."/>
            <person name="Toyoda A."/>
            <person name="Takaki Y."/>
            <person name="Nishi S."/>
            <person name="Hori S."/>
            <person name="Arai W."/>
            <person name="Tsubouchi T."/>
            <person name="Morono Y."/>
            <person name="Uchiyama I."/>
            <person name="Ito T."/>
            <person name="Fujiyama A."/>
            <person name="Inagaki F."/>
            <person name="Takami H."/>
        </authorList>
    </citation>
    <scope>NUCLEOTIDE SEQUENCE</scope>
    <source>
        <strain evidence="1">Expedition CK06-06</strain>
    </source>
</reference>
<accession>X1B9Z8</accession>
<proteinExistence type="predicted"/>
<comment type="caution">
    <text evidence="1">The sequence shown here is derived from an EMBL/GenBank/DDBJ whole genome shotgun (WGS) entry which is preliminary data.</text>
</comment>
<organism evidence="1">
    <name type="scientific">marine sediment metagenome</name>
    <dbReference type="NCBI Taxonomy" id="412755"/>
    <lineage>
        <taxon>unclassified sequences</taxon>
        <taxon>metagenomes</taxon>
        <taxon>ecological metagenomes</taxon>
    </lineage>
</organism>
<name>X1B9Z8_9ZZZZ</name>
<evidence type="ECO:0000313" key="1">
    <source>
        <dbReference type="EMBL" id="GAG68806.1"/>
    </source>
</evidence>
<dbReference type="EMBL" id="BART01006732">
    <property type="protein sequence ID" value="GAG68806.1"/>
    <property type="molecule type" value="Genomic_DNA"/>
</dbReference>
<feature type="non-terminal residue" evidence="1">
    <location>
        <position position="79"/>
    </location>
</feature>